<name>Q68YB9_9DEIN</name>
<protein>
    <submittedName>
        <fullName evidence="2">Uncharacterized protein</fullName>
    </submittedName>
</protein>
<organism evidence="2">
    <name type="scientific">Thermus sp. TK10</name>
    <dbReference type="NCBI Taxonomy" id="243269"/>
    <lineage>
        <taxon>Bacteria</taxon>
        <taxon>Thermotogati</taxon>
        <taxon>Deinococcota</taxon>
        <taxon>Deinococci</taxon>
        <taxon>Thermales</taxon>
        <taxon>Thermaceae</taxon>
        <taxon>Thermus</taxon>
    </lineage>
</organism>
<evidence type="ECO:0000256" key="1">
    <source>
        <dbReference type="SAM" id="MobiDB-lite"/>
    </source>
</evidence>
<dbReference type="EMBL" id="AB117964">
    <property type="protein sequence ID" value="BAD36838.1"/>
    <property type="molecule type" value="Genomic_DNA"/>
</dbReference>
<evidence type="ECO:0000313" key="2">
    <source>
        <dbReference type="EMBL" id="BAD36838.1"/>
    </source>
</evidence>
<sequence>MGAVGPLLDRIAALWGGCGYPRLLARERLFRRPRWAIHVKSRAITRAAWSSQSHPDQKRYPRPRERERDLAATSARSGGRVDSHSDRTSGHLSASRTYREAR</sequence>
<dbReference type="AlphaFoldDB" id="Q68YB9"/>
<geneLocation type="plasmid" evidence="2">
    <name>pNHK101</name>
</geneLocation>
<accession>Q68YB9</accession>
<proteinExistence type="predicted"/>
<keyword evidence="2" id="KW-0614">Plasmid</keyword>
<gene>
    <name evidence="2" type="primary">ORF 2</name>
</gene>
<feature type="region of interest" description="Disordered" evidence="1">
    <location>
        <begin position="46"/>
        <end position="102"/>
    </location>
</feature>
<feature type="compositionally biased region" description="Basic and acidic residues" evidence="1">
    <location>
        <begin position="55"/>
        <end position="70"/>
    </location>
</feature>
<reference evidence="2" key="1">
    <citation type="journal article" date="2005" name="Plasmid">
        <title>Isolation of a low-molecular-weight, multicopy plasmid, pNHK101, from Thermus sp. TK10 and its use as an expression vector for T. thermophilus HB27.</title>
        <authorList>
            <person name="Kobayashi H."/>
            <person name="Kuwae A."/>
            <person name="Maseda H."/>
            <person name="Nakamura A."/>
            <person name="Hoshino T."/>
        </authorList>
    </citation>
    <scope>NUCLEOTIDE SEQUENCE</scope>
    <source>
        <strain evidence="2">TK10</strain>
        <plasmid evidence="2">pNHK101</plasmid>
    </source>
</reference>
<feature type="compositionally biased region" description="Basic and acidic residues" evidence="1">
    <location>
        <begin position="79"/>
        <end position="89"/>
    </location>
</feature>